<evidence type="ECO:0000256" key="2">
    <source>
        <dbReference type="ARBA" id="ARBA00022598"/>
    </source>
</evidence>
<evidence type="ECO:0000259" key="4">
    <source>
        <dbReference type="Pfam" id="PF13193"/>
    </source>
</evidence>
<dbReference type="Gene3D" id="3.40.50.980">
    <property type="match status" value="2"/>
</dbReference>
<evidence type="ECO:0000313" key="5">
    <source>
        <dbReference type="EMBL" id="CAI8723834.1"/>
    </source>
</evidence>
<dbReference type="InterPro" id="IPR011963">
    <property type="entry name" value="DHB_AMP_lig"/>
</dbReference>
<keyword evidence="2 5" id="KW-0436">Ligase</keyword>
<dbReference type="Proteomes" id="UP001162030">
    <property type="component" value="Chromosome"/>
</dbReference>
<dbReference type="Gene3D" id="2.30.38.10">
    <property type="entry name" value="Luciferase, Domain 3"/>
    <property type="match status" value="1"/>
</dbReference>
<dbReference type="InterPro" id="IPR050237">
    <property type="entry name" value="ATP-dep_AMP-bd_enzyme"/>
</dbReference>
<comment type="pathway">
    <text evidence="1">Siderophore biosynthesis.</text>
</comment>
<dbReference type="PROSITE" id="PS00455">
    <property type="entry name" value="AMP_BINDING"/>
    <property type="match status" value="1"/>
</dbReference>
<dbReference type="EC" id="6.3.2.14" evidence="5"/>
<reference evidence="5 6" key="1">
    <citation type="submission" date="2023-03" db="EMBL/GenBank/DDBJ databases">
        <authorList>
            <person name="Pearce D."/>
        </authorList>
    </citation>
    <scope>NUCLEOTIDE SEQUENCE [LARGE SCALE GENOMIC DNA]</scope>
    <source>
        <strain evidence="5">Msz</strain>
    </source>
</reference>
<proteinExistence type="predicted"/>
<dbReference type="Gene3D" id="3.30.300.30">
    <property type="match status" value="1"/>
</dbReference>
<dbReference type="InterPro" id="IPR020845">
    <property type="entry name" value="AMP-binding_CS"/>
</dbReference>
<dbReference type="InterPro" id="IPR000873">
    <property type="entry name" value="AMP-dep_synth/lig_dom"/>
</dbReference>
<evidence type="ECO:0000259" key="3">
    <source>
        <dbReference type="Pfam" id="PF00501"/>
    </source>
</evidence>
<dbReference type="CDD" id="cd05920">
    <property type="entry name" value="23DHB-AMP_lg"/>
    <property type="match status" value="1"/>
</dbReference>
<dbReference type="Pfam" id="PF00501">
    <property type="entry name" value="AMP-binding"/>
    <property type="match status" value="1"/>
</dbReference>
<organism evidence="5 6">
    <name type="scientific">Methylocaldum szegediense</name>
    <dbReference type="NCBI Taxonomy" id="73780"/>
    <lineage>
        <taxon>Bacteria</taxon>
        <taxon>Pseudomonadati</taxon>
        <taxon>Pseudomonadota</taxon>
        <taxon>Gammaproteobacteria</taxon>
        <taxon>Methylococcales</taxon>
        <taxon>Methylococcaceae</taxon>
        <taxon>Methylocaldum</taxon>
    </lineage>
</organism>
<dbReference type="EMBL" id="OX458333">
    <property type="protein sequence ID" value="CAI8723834.1"/>
    <property type="molecule type" value="Genomic_DNA"/>
</dbReference>
<dbReference type="PANTHER" id="PTHR43767:SF1">
    <property type="entry name" value="NONRIBOSOMAL PEPTIDE SYNTHASE PES1 (EUROFUNG)-RELATED"/>
    <property type="match status" value="1"/>
</dbReference>
<dbReference type="Pfam" id="PF13193">
    <property type="entry name" value="AMP-binding_C"/>
    <property type="match status" value="1"/>
</dbReference>
<dbReference type="SUPFAM" id="SSF56801">
    <property type="entry name" value="Acetyl-CoA synthetase-like"/>
    <property type="match status" value="1"/>
</dbReference>
<dbReference type="GO" id="GO:0047527">
    <property type="term" value="F:2,3-dihydroxybenzoate-serine ligase activity"/>
    <property type="evidence" value="ECO:0007669"/>
    <property type="project" value="UniProtKB-EC"/>
</dbReference>
<accession>A0ABM9HW60</accession>
<feature type="domain" description="AMP-dependent synthetase/ligase" evidence="3">
    <location>
        <begin position="36"/>
        <end position="394"/>
    </location>
</feature>
<dbReference type="RefSeq" id="WP_026610387.1">
    <property type="nucleotide sequence ID" value="NZ_OX458333.1"/>
</dbReference>
<evidence type="ECO:0000313" key="6">
    <source>
        <dbReference type="Proteomes" id="UP001162030"/>
    </source>
</evidence>
<evidence type="ECO:0000256" key="1">
    <source>
        <dbReference type="ARBA" id="ARBA00004924"/>
    </source>
</evidence>
<dbReference type="NCBIfam" id="TIGR02275">
    <property type="entry name" value="DHB_AMP_lig"/>
    <property type="match status" value="1"/>
</dbReference>
<sequence length="544" mass="59901">MSGADFTPWPEDLAREYRDRGWWRGQTLGAFLRELGERHGERTALVCGERRWSYRELDRLADRLAAGLFALGLEPGERVVVQLPNIAEFFTVCFACFRLGLIPVMALPGHRRAEISAFCETAEASAYVIADRHEGYDYRNLARQVLALAPSLRHVIVVGEAAEFTPLDSLYAEPRALPDPDAGAIALLQLSGGSTGTPKLIPRTHDDYLYSVRASVDICGFDADTVFLAALPVAHNFPLSSPGTLGTLHAGGRIVLLRRPDPAAAFAIITAESVTHVALVPALLLVWLEAARGERPALESLRLVQVGGASLAPEVARRVRPTFGCALQQVFGMAEGLVSYTRLDDAETVIVETQGRPISPGDEIRIVDDQDRDVPEGETGHLLTRGPYTIRGYWRADEYNRRAFTEDGFYRTGDLVRRRPDGNLQVMGRAKDQINRAGEKIAAEEVERYLLSHPLVRNAALVSVPDPWLGERSCAFIELTGTATELPARLALDLKLHLRDRCGLAMHKIPDRFEFVDHLPLTAPGKVAKNQLRLMAGATKRSTP</sequence>
<name>A0ABM9HW60_9GAMM</name>
<gene>
    <name evidence="5" type="primary">entE</name>
    <name evidence="5" type="ORF">MSZNOR_0145</name>
</gene>
<dbReference type="InterPro" id="IPR025110">
    <property type="entry name" value="AMP-bd_C"/>
</dbReference>
<dbReference type="PANTHER" id="PTHR43767">
    <property type="entry name" value="LONG-CHAIN-FATTY-ACID--COA LIGASE"/>
    <property type="match status" value="1"/>
</dbReference>
<protein>
    <submittedName>
        <fullName evidence="5">2,3-dihydroxybenzoate-AMP ligase</fullName>
        <ecNumber evidence="5">6.3.2.14</ecNumber>
    </submittedName>
</protein>
<keyword evidence="6" id="KW-1185">Reference proteome</keyword>
<dbReference type="InterPro" id="IPR045851">
    <property type="entry name" value="AMP-bd_C_sf"/>
</dbReference>
<feature type="domain" description="AMP-binding enzyme C-terminal" evidence="4">
    <location>
        <begin position="445"/>
        <end position="526"/>
    </location>
</feature>